<dbReference type="AlphaFoldDB" id="A0A6A7AMM6"/>
<evidence type="ECO:0000313" key="3">
    <source>
        <dbReference type="EMBL" id="KAF2844436.1"/>
    </source>
</evidence>
<dbReference type="Gene3D" id="3.40.50.1580">
    <property type="entry name" value="Nucleoside phosphorylase domain"/>
    <property type="match status" value="1"/>
</dbReference>
<dbReference type="SUPFAM" id="SSF48452">
    <property type="entry name" value="TPR-like"/>
    <property type="match status" value="2"/>
</dbReference>
<feature type="domain" description="NB-ARC" evidence="2">
    <location>
        <begin position="369"/>
        <end position="527"/>
    </location>
</feature>
<evidence type="ECO:0000256" key="1">
    <source>
        <dbReference type="SAM" id="MobiDB-lite"/>
    </source>
</evidence>
<dbReference type="EMBL" id="MU006379">
    <property type="protein sequence ID" value="KAF2844436.1"/>
    <property type="molecule type" value="Genomic_DNA"/>
</dbReference>
<reference evidence="3" key="1">
    <citation type="submission" date="2020-01" db="EMBL/GenBank/DDBJ databases">
        <authorList>
            <consortium name="DOE Joint Genome Institute"/>
            <person name="Haridas S."/>
            <person name="Albert R."/>
            <person name="Binder M."/>
            <person name="Bloem J."/>
            <person name="Labutti K."/>
            <person name="Salamov A."/>
            <person name="Andreopoulos B."/>
            <person name="Baker S.E."/>
            <person name="Barry K."/>
            <person name="Bills G."/>
            <person name="Bluhm B.H."/>
            <person name="Cannon C."/>
            <person name="Castanera R."/>
            <person name="Culley D.E."/>
            <person name="Daum C."/>
            <person name="Ezra D."/>
            <person name="Gonzalez J.B."/>
            <person name="Henrissat B."/>
            <person name="Kuo A."/>
            <person name="Liang C."/>
            <person name="Lipzen A."/>
            <person name="Lutzoni F."/>
            <person name="Magnuson J."/>
            <person name="Mondo S."/>
            <person name="Nolan M."/>
            <person name="Ohm R."/>
            <person name="Pangilinan J."/>
            <person name="Park H.-J."/>
            <person name="Ramirez L."/>
            <person name="Alfaro M."/>
            <person name="Sun H."/>
            <person name="Tritt A."/>
            <person name="Yoshinaga Y."/>
            <person name="Zwiers L.-H."/>
            <person name="Turgeon B.G."/>
            <person name="Goodwin S.B."/>
            <person name="Spatafora J.W."/>
            <person name="Crous P.W."/>
            <person name="Grigoriev I.V."/>
        </authorList>
    </citation>
    <scope>NUCLEOTIDE SEQUENCE</scope>
    <source>
        <strain evidence="3">IPT5</strain>
    </source>
</reference>
<evidence type="ECO:0000313" key="4">
    <source>
        <dbReference type="Proteomes" id="UP000799423"/>
    </source>
</evidence>
<keyword evidence="4" id="KW-1185">Reference proteome</keyword>
<dbReference type="GO" id="GO:0003824">
    <property type="term" value="F:catalytic activity"/>
    <property type="evidence" value="ECO:0007669"/>
    <property type="project" value="InterPro"/>
</dbReference>
<dbReference type="GO" id="GO:0043531">
    <property type="term" value="F:ADP binding"/>
    <property type="evidence" value="ECO:0007669"/>
    <property type="project" value="InterPro"/>
</dbReference>
<accession>A0A6A7AMM6</accession>
<dbReference type="InterPro" id="IPR053137">
    <property type="entry name" value="NLR-like"/>
</dbReference>
<dbReference type="PANTHER" id="PTHR46082">
    <property type="entry name" value="ATP/GTP-BINDING PROTEIN-RELATED"/>
    <property type="match status" value="1"/>
</dbReference>
<dbReference type="InterPro" id="IPR027417">
    <property type="entry name" value="P-loop_NTPase"/>
</dbReference>
<dbReference type="Gene3D" id="3.40.50.300">
    <property type="entry name" value="P-loop containing nucleotide triphosphate hydrolases"/>
    <property type="match status" value="1"/>
</dbReference>
<dbReference type="SUPFAM" id="SSF52540">
    <property type="entry name" value="P-loop containing nucleoside triphosphate hydrolases"/>
    <property type="match status" value="1"/>
</dbReference>
<dbReference type="OrthoDB" id="626167at2759"/>
<dbReference type="Pfam" id="PF13424">
    <property type="entry name" value="TPR_12"/>
    <property type="match status" value="2"/>
</dbReference>
<protein>
    <submittedName>
        <fullName evidence="3">Kinesin light chain</fullName>
    </submittedName>
</protein>
<dbReference type="Pfam" id="PF00931">
    <property type="entry name" value="NB-ARC"/>
    <property type="match status" value="1"/>
</dbReference>
<organism evidence="3 4">
    <name type="scientific">Plenodomus tracheiphilus IPT5</name>
    <dbReference type="NCBI Taxonomy" id="1408161"/>
    <lineage>
        <taxon>Eukaryota</taxon>
        <taxon>Fungi</taxon>
        <taxon>Dikarya</taxon>
        <taxon>Ascomycota</taxon>
        <taxon>Pezizomycotina</taxon>
        <taxon>Dothideomycetes</taxon>
        <taxon>Pleosporomycetidae</taxon>
        <taxon>Pleosporales</taxon>
        <taxon>Pleosporineae</taxon>
        <taxon>Leptosphaeriaceae</taxon>
        <taxon>Plenodomus</taxon>
    </lineage>
</organism>
<dbReference type="PANTHER" id="PTHR46082:SF6">
    <property type="entry name" value="AAA+ ATPASE DOMAIN-CONTAINING PROTEIN-RELATED"/>
    <property type="match status" value="1"/>
</dbReference>
<proteinExistence type="predicted"/>
<evidence type="ECO:0000259" key="2">
    <source>
        <dbReference type="Pfam" id="PF00931"/>
    </source>
</evidence>
<name>A0A6A7AMM6_9PLEO</name>
<dbReference type="Proteomes" id="UP000799423">
    <property type="component" value="Unassembled WGS sequence"/>
</dbReference>
<dbReference type="GO" id="GO:0009116">
    <property type="term" value="P:nucleoside metabolic process"/>
    <property type="evidence" value="ECO:0007669"/>
    <property type="project" value="InterPro"/>
</dbReference>
<sequence length="1061" mass="118068">MAGIKPTSCADYHVAWICPVANLELLPAVLMLDEEHPTPPYDTHYDDNNYICGTINGHAVVVASCPQGETGNVNAGRLTGPMFKTFPNIRMAVLVGIGGGIPRVEAPEDPLEDVHLGDVVVGWPGDSKPACVYHERGRSKVDGQFEMVGTMQNPDWRLTSALGSLAMDYERGSTTFDDQLARLQRHKKTKKFAHPGLEHDKLFEAGYHHVGGYRSKCMTCDQSKLVQRPQRTEEDQHTLVFHQGRIATGNAVVQDGELRDKIRERCDGALCVEMEAAGVDANRRCLVVRGISDYADSHKSDMWRLHAAGNAAAFTRELLCKIQPATVRNMEGVSEAPWLVPLPRPQSFVGRKTQLAQLTTYTLLEGRRLAVYGLGGCGKTALALEAAYQTREQQPKRAVFWVPAISQASFEQAYQEIGQLLRIPGIAHAKADVKKLVKARLSDEGFGQWLMIVDNVDDDSILFNPLKEGSGADRLIDYLPRSRKGSIVFTTRIAKVANDLAESNVIELGELGKEEAKNVLRTRLFPNHQHQVEDEATVGEFLDMLTFLALAIVQAAAFINQNDINVSDYVQLYRASEEEVTQLLSEEFQDQGRYRETKNPVATTWYISFEQIRERDTLAADHLSFMACTASNDIPELMMPVQGSQVAQTKAIGTLKAYAFITEQEAARDGRRGQQEPEQQERMQRPTKVFDVHPLVHLAMRGWLKAHDQWLDWAAKATTRLVEVVPYGDHSAREVWAAYLPHARHVVGVPEMHEAEARMWLLDRIGWCEQMLGQYKAAEGTHRQLVERRERVMGKEHPETLKSMNNLAEALTGQGRLSRQGKYAEAERMHRETLALTEKVLGKEHPETLASMNNLGLALCAQGRYAEAEKMDRETLALSEKVLGKEHPNTLMSMNNLAGASMEQGKYAEAEQMHRETMALKEEVLGKDHPDTLMTMNNLAQVLSDQGSRRFESATYPDAAGERSIATLSLADSAACIHAAGGSTASLPLAESTTCIVAAARGSTFHWAAHEHRCSATRKLVGKADDMHLLRDLIGRPLDEKLHKDCVDSRYVNAYTEDSGW</sequence>
<dbReference type="SUPFAM" id="SSF53167">
    <property type="entry name" value="Purine and uridine phosphorylases"/>
    <property type="match status" value="1"/>
</dbReference>
<dbReference type="Gene3D" id="1.25.40.10">
    <property type="entry name" value="Tetratricopeptide repeat domain"/>
    <property type="match status" value="1"/>
</dbReference>
<gene>
    <name evidence="3" type="ORF">T440DRAFT_512191</name>
</gene>
<dbReference type="InterPro" id="IPR019734">
    <property type="entry name" value="TPR_rpt"/>
</dbReference>
<dbReference type="Pfam" id="PF13374">
    <property type="entry name" value="TPR_10"/>
    <property type="match status" value="1"/>
</dbReference>
<dbReference type="InterPro" id="IPR011990">
    <property type="entry name" value="TPR-like_helical_dom_sf"/>
</dbReference>
<dbReference type="InterPro" id="IPR035994">
    <property type="entry name" value="Nucleoside_phosphorylase_sf"/>
</dbReference>
<dbReference type="InterPro" id="IPR002182">
    <property type="entry name" value="NB-ARC"/>
</dbReference>
<dbReference type="SMART" id="SM00028">
    <property type="entry name" value="TPR"/>
    <property type="match status" value="4"/>
</dbReference>
<feature type="region of interest" description="Disordered" evidence="1">
    <location>
        <begin position="666"/>
        <end position="685"/>
    </location>
</feature>